<comment type="caution">
    <text evidence="2">The sequence shown here is derived from an EMBL/GenBank/DDBJ whole genome shotgun (WGS) entry which is preliminary data.</text>
</comment>
<gene>
    <name evidence="2" type="ORF">S03H2_42898</name>
</gene>
<feature type="non-terminal residue" evidence="2">
    <location>
        <position position="1"/>
    </location>
</feature>
<sequence length="30" mass="3283">GGKYPVQTHGDLITRVPVHHSADKKKGMKP</sequence>
<dbReference type="EMBL" id="BARU01026728">
    <property type="protein sequence ID" value="GAH66100.1"/>
    <property type="molecule type" value="Genomic_DNA"/>
</dbReference>
<feature type="region of interest" description="Disordered" evidence="1">
    <location>
        <begin position="1"/>
        <end position="30"/>
    </location>
</feature>
<accession>X1IA01</accession>
<reference evidence="2" key="1">
    <citation type="journal article" date="2014" name="Front. Microbiol.">
        <title>High frequency of phylogenetically diverse reductive dehalogenase-homologous genes in deep subseafloor sedimentary metagenomes.</title>
        <authorList>
            <person name="Kawai M."/>
            <person name="Futagami T."/>
            <person name="Toyoda A."/>
            <person name="Takaki Y."/>
            <person name="Nishi S."/>
            <person name="Hori S."/>
            <person name="Arai W."/>
            <person name="Tsubouchi T."/>
            <person name="Morono Y."/>
            <person name="Uchiyama I."/>
            <person name="Ito T."/>
            <person name="Fujiyama A."/>
            <person name="Inagaki F."/>
            <person name="Takami H."/>
        </authorList>
    </citation>
    <scope>NUCLEOTIDE SEQUENCE</scope>
    <source>
        <strain evidence="2">Expedition CK06-06</strain>
    </source>
</reference>
<name>X1IA01_9ZZZZ</name>
<protein>
    <submittedName>
        <fullName evidence="2">Uncharacterized protein</fullName>
    </submittedName>
</protein>
<dbReference type="AlphaFoldDB" id="X1IA01"/>
<proteinExistence type="predicted"/>
<evidence type="ECO:0000313" key="2">
    <source>
        <dbReference type="EMBL" id="GAH66100.1"/>
    </source>
</evidence>
<feature type="compositionally biased region" description="Basic and acidic residues" evidence="1">
    <location>
        <begin position="20"/>
        <end position="30"/>
    </location>
</feature>
<organism evidence="2">
    <name type="scientific">marine sediment metagenome</name>
    <dbReference type="NCBI Taxonomy" id="412755"/>
    <lineage>
        <taxon>unclassified sequences</taxon>
        <taxon>metagenomes</taxon>
        <taxon>ecological metagenomes</taxon>
    </lineage>
</organism>
<evidence type="ECO:0000256" key="1">
    <source>
        <dbReference type="SAM" id="MobiDB-lite"/>
    </source>
</evidence>